<evidence type="ECO:0000256" key="1">
    <source>
        <dbReference type="SAM" id="SignalP"/>
    </source>
</evidence>
<sequence>MFAMRWCMYVLHLMAVACFLQANLLLLPRSYSDAMAPRIWRYSSRYNLRHGAAGGARRGRALEGGVHDAQTWRRGLPHPHPSRVTTKLLQAYRAFRVQAEKARRSHY</sequence>
<name>A0A8R7R965_TRIUA</name>
<evidence type="ECO:0000313" key="3">
    <source>
        <dbReference type="Proteomes" id="UP000015106"/>
    </source>
</evidence>
<dbReference type="PROSITE" id="PS51257">
    <property type="entry name" value="PROKAR_LIPOPROTEIN"/>
    <property type="match status" value="1"/>
</dbReference>
<evidence type="ECO:0000313" key="2">
    <source>
        <dbReference type="EnsemblPlants" id="TuG1812S0001544300.01.T01"/>
    </source>
</evidence>
<keyword evidence="1" id="KW-0732">Signal</keyword>
<feature type="signal peptide" evidence="1">
    <location>
        <begin position="1"/>
        <end position="22"/>
    </location>
</feature>
<dbReference type="Proteomes" id="UP000015106">
    <property type="component" value="Unassembled WGS sequence"/>
</dbReference>
<proteinExistence type="predicted"/>
<reference evidence="2" key="2">
    <citation type="submission" date="2022-06" db="UniProtKB">
        <authorList>
            <consortium name="EnsemblPlants"/>
        </authorList>
    </citation>
    <scope>IDENTIFICATION</scope>
</reference>
<dbReference type="Gramene" id="TuG1812S0001544300.01.T01">
    <property type="protein sequence ID" value="TuG1812S0001544300.01.T01"/>
    <property type="gene ID" value="TuG1812S0001544300.01"/>
</dbReference>
<accession>A0A8R7R965</accession>
<keyword evidence="3" id="KW-1185">Reference proteome</keyword>
<dbReference type="EnsemblPlants" id="TuG1812S0001544300.01.T01">
    <property type="protein sequence ID" value="TuG1812S0001544300.01.T01"/>
    <property type="gene ID" value="TuG1812S0001544300.01"/>
</dbReference>
<protein>
    <recommendedName>
        <fullName evidence="4">Secreted protein</fullName>
    </recommendedName>
</protein>
<organism evidence="2 3">
    <name type="scientific">Triticum urartu</name>
    <name type="common">Red wild einkorn</name>
    <name type="synonym">Crithodium urartu</name>
    <dbReference type="NCBI Taxonomy" id="4572"/>
    <lineage>
        <taxon>Eukaryota</taxon>
        <taxon>Viridiplantae</taxon>
        <taxon>Streptophyta</taxon>
        <taxon>Embryophyta</taxon>
        <taxon>Tracheophyta</taxon>
        <taxon>Spermatophyta</taxon>
        <taxon>Magnoliopsida</taxon>
        <taxon>Liliopsida</taxon>
        <taxon>Poales</taxon>
        <taxon>Poaceae</taxon>
        <taxon>BOP clade</taxon>
        <taxon>Pooideae</taxon>
        <taxon>Triticodae</taxon>
        <taxon>Triticeae</taxon>
        <taxon>Triticinae</taxon>
        <taxon>Triticum</taxon>
    </lineage>
</organism>
<feature type="chain" id="PRO_5035916733" description="Secreted protein" evidence="1">
    <location>
        <begin position="23"/>
        <end position="107"/>
    </location>
</feature>
<dbReference type="AlphaFoldDB" id="A0A8R7R965"/>
<evidence type="ECO:0008006" key="4">
    <source>
        <dbReference type="Google" id="ProtNLM"/>
    </source>
</evidence>
<reference evidence="3" key="1">
    <citation type="journal article" date="2013" name="Nature">
        <title>Draft genome of the wheat A-genome progenitor Triticum urartu.</title>
        <authorList>
            <person name="Ling H.Q."/>
            <person name="Zhao S."/>
            <person name="Liu D."/>
            <person name="Wang J."/>
            <person name="Sun H."/>
            <person name="Zhang C."/>
            <person name="Fan H."/>
            <person name="Li D."/>
            <person name="Dong L."/>
            <person name="Tao Y."/>
            <person name="Gao C."/>
            <person name="Wu H."/>
            <person name="Li Y."/>
            <person name="Cui Y."/>
            <person name="Guo X."/>
            <person name="Zheng S."/>
            <person name="Wang B."/>
            <person name="Yu K."/>
            <person name="Liang Q."/>
            <person name="Yang W."/>
            <person name="Lou X."/>
            <person name="Chen J."/>
            <person name="Feng M."/>
            <person name="Jian J."/>
            <person name="Zhang X."/>
            <person name="Luo G."/>
            <person name="Jiang Y."/>
            <person name="Liu J."/>
            <person name="Wang Z."/>
            <person name="Sha Y."/>
            <person name="Zhang B."/>
            <person name="Wu H."/>
            <person name="Tang D."/>
            <person name="Shen Q."/>
            <person name="Xue P."/>
            <person name="Zou S."/>
            <person name="Wang X."/>
            <person name="Liu X."/>
            <person name="Wang F."/>
            <person name="Yang Y."/>
            <person name="An X."/>
            <person name="Dong Z."/>
            <person name="Zhang K."/>
            <person name="Zhang X."/>
            <person name="Luo M.C."/>
            <person name="Dvorak J."/>
            <person name="Tong Y."/>
            <person name="Wang J."/>
            <person name="Yang H."/>
            <person name="Li Z."/>
            <person name="Wang D."/>
            <person name="Zhang A."/>
            <person name="Wang J."/>
        </authorList>
    </citation>
    <scope>NUCLEOTIDE SEQUENCE</scope>
    <source>
        <strain evidence="3">cv. G1812</strain>
    </source>
</reference>